<comment type="similarity">
    <text evidence="1">Belongs to the sulfotransferase 1 family.</text>
</comment>
<evidence type="ECO:0000256" key="2">
    <source>
        <dbReference type="ARBA" id="ARBA00022679"/>
    </source>
</evidence>
<proteinExistence type="inferred from homology"/>
<feature type="domain" description="Sulfotransferase" evidence="3">
    <location>
        <begin position="91"/>
        <end position="182"/>
    </location>
</feature>
<dbReference type="Pfam" id="PF00685">
    <property type="entry name" value="Sulfotransfer_1"/>
    <property type="match status" value="1"/>
</dbReference>
<gene>
    <name evidence="4" type="ORF">RR48_14716</name>
</gene>
<dbReference type="Gene3D" id="3.40.50.300">
    <property type="entry name" value="P-loop containing nucleotide triphosphate hydrolases"/>
    <property type="match status" value="2"/>
</dbReference>
<evidence type="ECO:0000256" key="1">
    <source>
        <dbReference type="ARBA" id="ARBA00005771"/>
    </source>
</evidence>
<evidence type="ECO:0000259" key="3">
    <source>
        <dbReference type="Pfam" id="PF00685"/>
    </source>
</evidence>
<dbReference type="PANTHER" id="PTHR11783">
    <property type="entry name" value="SULFOTRANSFERASE SULT"/>
    <property type="match status" value="1"/>
</dbReference>
<dbReference type="SUPFAM" id="SSF52540">
    <property type="entry name" value="P-loop containing nucleoside triphosphate hydrolases"/>
    <property type="match status" value="1"/>
</dbReference>
<reference evidence="4 5" key="1">
    <citation type="journal article" date="2015" name="Nat. Commun.">
        <title>Outbred genome sequencing and CRISPR/Cas9 gene editing in butterflies.</title>
        <authorList>
            <person name="Li X."/>
            <person name="Fan D."/>
            <person name="Zhang W."/>
            <person name="Liu G."/>
            <person name="Zhang L."/>
            <person name="Zhao L."/>
            <person name="Fang X."/>
            <person name="Chen L."/>
            <person name="Dong Y."/>
            <person name="Chen Y."/>
            <person name="Ding Y."/>
            <person name="Zhao R."/>
            <person name="Feng M."/>
            <person name="Zhu Y."/>
            <person name="Feng Y."/>
            <person name="Jiang X."/>
            <person name="Zhu D."/>
            <person name="Xiang H."/>
            <person name="Feng X."/>
            <person name="Li S."/>
            <person name="Wang J."/>
            <person name="Zhang G."/>
            <person name="Kronforst M.R."/>
            <person name="Wang W."/>
        </authorList>
    </citation>
    <scope>NUCLEOTIDE SEQUENCE [LARGE SCALE GENOMIC DNA]</scope>
    <source>
        <strain evidence="4">Ya'a_city_454_Pm</strain>
        <tissue evidence="4">Whole body</tissue>
    </source>
</reference>
<protein>
    <submittedName>
        <fullName evidence="4">Sulfotransferase family cytosolic 1B member 1</fullName>
    </submittedName>
</protein>
<dbReference type="EMBL" id="KQ461198">
    <property type="protein sequence ID" value="KPJ06274.1"/>
    <property type="molecule type" value="Genomic_DNA"/>
</dbReference>
<dbReference type="InParanoid" id="A0A194QLM6"/>
<dbReference type="InterPro" id="IPR000863">
    <property type="entry name" value="Sulfotransferase_dom"/>
</dbReference>
<evidence type="ECO:0000313" key="5">
    <source>
        <dbReference type="Proteomes" id="UP000053240"/>
    </source>
</evidence>
<dbReference type="GO" id="GO:0008146">
    <property type="term" value="F:sulfotransferase activity"/>
    <property type="evidence" value="ECO:0007669"/>
    <property type="project" value="InterPro"/>
</dbReference>
<dbReference type="InterPro" id="IPR027417">
    <property type="entry name" value="P-loop_NTPase"/>
</dbReference>
<name>A0A194QLM6_PAPMA</name>
<accession>A0A194QLM6</accession>
<keyword evidence="5" id="KW-1185">Reference proteome</keyword>
<sequence length="190" mass="21829">MEYLKKKSADKPEHLKILQLTRTPGSEQVARMPSPRFIRTHLPLSFLPPDVILNVLLIGTTWTLELVWLLASDLDYSTAAKNPLSARATFLEQDLPATVQRVANFLGKEYRADQLAELCTHLKFENFKKNPSVGIDGMKEYGIMAPEGEFVRKGKSGNWRHYFDEDMTREAQLWIDKNLQDTDMQFPSMQ</sequence>
<dbReference type="Proteomes" id="UP000053240">
    <property type="component" value="Unassembled WGS sequence"/>
</dbReference>
<keyword evidence="2 4" id="KW-0808">Transferase</keyword>
<evidence type="ECO:0000313" key="4">
    <source>
        <dbReference type="EMBL" id="KPJ06274.1"/>
    </source>
</evidence>
<dbReference type="AlphaFoldDB" id="A0A194QLM6"/>
<organism evidence="4 5">
    <name type="scientific">Papilio machaon</name>
    <name type="common">Old World swallowtail butterfly</name>
    <dbReference type="NCBI Taxonomy" id="76193"/>
    <lineage>
        <taxon>Eukaryota</taxon>
        <taxon>Metazoa</taxon>
        <taxon>Ecdysozoa</taxon>
        <taxon>Arthropoda</taxon>
        <taxon>Hexapoda</taxon>
        <taxon>Insecta</taxon>
        <taxon>Pterygota</taxon>
        <taxon>Neoptera</taxon>
        <taxon>Endopterygota</taxon>
        <taxon>Lepidoptera</taxon>
        <taxon>Glossata</taxon>
        <taxon>Ditrysia</taxon>
        <taxon>Papilionoidea</taxon>
        <taxon>Papilionidae</taxon>
        <taxon>Papilioninae</taxon>
        <taxon>Papilio</taxon>
    </lineage>
</organism>